<dbReference type="Proteomes" id="UP000242188">
    <property type="component" value="Unassembled WGS sequence"/>
</dbReference>
<comment type="catalytic activity">
    <reaction evidence="8">
        <text>hydrogencarbonate + H(+) = CO2 + H2O</text>
        <dbReference type="Rhea" id="RHEA:10748"/>
        <dbReference type="ChEBI" id="CHEBI:15377"/>
        <dbReference type="ChEBI" id="CHEBI:15378"/>
        <dbReference type="ChEBI" id="CHEBI:16526"/>
        <dbReference type="ChEBI" id="CHEBI:17544"/>
        <dbReference type="EC" id="4.2.1.1"/>
    </reaction>
</comment>
<evidence type="ECO:0000259" key="9">
    <source>
        <dbReference type="PROSITE" id="PS51144"/>
    </source>
</evidence>
<dbReference type="SUPFAM" id="SSF51069">
    <property type="entry name" value="Carbonic anhydrase"/>
    <property type="match status" value="1"/>
</dbReference>
<feature type="domain" description="Alpha-carbonic anhydrase" evidence="9">
    <location>
        <begin position="54"/>
        <end position="313"/>
    </location>
</feature>
<dbReference type="Gene3D" id="3.10.200.10">
    <property type="entry name" value="Alpha carbonic anhydrase"/>
    <property type="match status" value="1"/>
</dbReference>
<evidence type="ECO:0000256" key="5">
    <source>
        <dbReference type="ARBA" id="ARBA00022723"/>
    </source>
</evidence>
<name>A0A210R6E6_MIZYE</name>
<comment type="subcellular location">
    <subcellularLocation>
        <location evidence="1">Secreted</location>
    </subcellularLocation>
</comment>
<dbReference type="PANTHER" id="PTHR18952">
    <property type="entry name" value="CARBONIC ANHYDRASE"/>
    <property type="match status" value="1"/>
</dbReference>
<dbReference type="InterPro" id="IPR001148">
    <property type="entry name" value="CA_dom"/>
</dbReference>
<evidence type="ECO:0000256" key="6">
    <source>
        <dbReference type="ARBA" id="ARBA00022833"/>
    </source>
</evidence>
<dbReference type="InterPro" id="IPR018338">
    <property type="entry name" value="Carbonic_anhydrase_a-class_CS"/>
</dbReference>
<sequence length="348" mass="39702">MYIRTCLRFTLLEDFCQMSNMVLVPQEDCSFGLHLLLFIVLALLVDPISAGAGNEWDYGGDIGPDHWYKTYPQCAGDNQSPVSIDTTLVVYDEALKGLQLDGYNSVSAVNMSLTNNGHTVQVDLQGQSLTIQGGALPGVYKAAQFHFHWGAENKRGSEHNLDDQNFPMEMHIVHYKDDYANIKEAMVNDKGLMVLGFFFKVGRHNRHFDDILGHFNEITHKDDHVNIPTIPLRKLMANNLDLYYRYRGSLTTPPCYESVIWTVFREPIEISQFQVEQFRNKVKKNYPDEPDLDLTDDFRPVQPLNHRIIYGSHIDTLMPYRSHGENGAGHAQLPFYLLLLSVCISLFV</sequence>
<evidence type="ECO:0000256" key="7">
    <source>
        <dbReference type="ARBA" id="ARBA00023180"/>
    </source>
</evidence>
<keyword evidence="4" id="KW-0964">Secreted</keyword>
<dbReference type="FunFam" id="3.10.200.10:FF:000003">
    <property type="entry name" value="Carbonic anhydrase 12"/>
    <property type="match status" value="1"/>
</dbReference>
<keyword evidence="8" id="KW-0456">Lyase</keyword>
<protein>
    <recommendedName>
        <fullName evidence="3 8">Carbonic anhydrase</fullName>
        <ecNumber evidence="3 8">4.2.1.1</ecNumber>
    </recommendedName>
</protein>
<evidence type="ECO:0000256" key="3">
    <source>
        <dbReference type="ARBA" id="ARBA00012925"/>
    </source>
</evidence>
<keyword evidence="7" id="KW-0325">Glycoprotein</keyword>
<dbReference type="AlphaFoldDB" id="A0A210R6E6"/>
<proteinExistence type="inferred from homology"/>
<organism evidence="10 11">
    <name type="scientific">Mizuhopecten yessoensis</name>
    <name type="common">Japanese scallop</name>
    <name type="synonym">Patinopecten yessoensis</name>
    <dbReference type="NCBI Taxonomy" id="6573"/>
    <lineage>
        <taxon>Eukaryota</taxon>
        <taxon>Metazoa</taxon>
        <taxon>Spiralia</taxon>
        <taxon>Lophotrochozoa</taxon>
        <taxon>Mollusca</taxon>
        <taxon>Bivalvia</taxon>
        <taxon>Autobranchia</taxon>
        <taxon>Pteriomorphia</taxon>
        <taxon>Pectinida</taxon>
        <taxon>Pectinoidea</taxon>
        <taxon>Pectinidae</taxon>
        <taxon>Mizuhopecten</taxon>
    </lineage>
</organism>
<dbReference type="SMART" id="SM01057">
    <property type="entry name" value="Carb_anhydrase"/>
    <property type="match status" value="1"/>
</dbReference>
<dbReference type="PROSITE" id="PS51144">
    <property type="entry name" value="ALPHA_CA_2"/>
    <property type="match status" value="1"/>
</dbReference>
<evidence type="ECO:0000256" key="1">
    <source>
        <dbReference type="ARBA" id="ARBA00004613"/>
    </source>
</evidence>
<dbReference type="GO" id="GO:0005576">
    <property type="term" value="C:extracellular region"/>
    <property type="evidence" value="ECO:0007669"/>
    <property type="project" value="UniProtKB-SubCell"/>
</dbReference>
<dbReference type="PROSITE" id="PS00162">
    <property type="entry name" value="ALPHA_CA_1"/>
    <property type="match status" value="1"/>
</dbReference>
<comment type="similarity">
    <text evidence="2 8">Belongs to the alpha-carbonic anhydrase family.</text>
</comment>
<dbReference type="GO" id="GO:0008270">
    <property type="term" value="F:zinc ion binding"/>
    <property type="evidence" value="ECO:0007669"/>
    <property type="project" value="UniProtKB-UniRule"/>
</dbReference>
<dbReference type="InterPro" id="IPR023561">
    <property type="entry name" value="Carbonic_anhydrase_a-class"/>
</dbReference>
<keyword evidence="11" id="KW-1185">Reference proteome</keyword>
<dbReference type="OrthoDB" id="429145at2759"/>
<dbReference type="CDD" id="cd00326">
    <property type="entry name" value="alpha_CA"/>
    <property type="match status" value="1"/>
</dbReference>
<dbReference type="STRING" id="6573.A0A210R6E6"/>
<comment type="cofactor">
    <cofactor evidence="8">
        <name>Zn(2+)</name>
        <dbReference type="ChEBI" id="CHEBI:29105"/>
    </cofactor>
</comment>
<dbReference type="GO" id="GO:0004089">
    <property type="term" value="F:carbonate dehydratase activity"/>
    <property type="evidence" value="ECO:0007669"/>
    <property type="project" value="UniProtKB-UniRule"/>
</dbReference>
<comment type="function">
    <text evidence="8">Reversible hydration of carbon dioxide.</text>
</comment>
<comment type="caution">
    <text evidence="10">The sequence shown here is derived from an EMBL/GenBank/DDBJ whole genome shotgun (WGS) entry which is preliminary data.</text>
</comment>
<dbReference type="GO" id="GO:0005886">
    <property type="term" value="C:plasma membrane"/>
    <property type="evidence" value="ECO:0007669"/>
    <property type="project" value="TreeGrafter"/>
</dbReference>
<keyword evidence="5 8" id="KW-0479">Metal-binding</keyword>
<dbReference type="InterPro" id="IPR036398">
    <property type="entry name" value="CA_dom_sf"/>
</dbReference>
<evidence type="ECO:0000313" key="10">
    <source>
        <dbReference type="EMBL" id="OWF56633.1"/>
    </source>
</evidence>
<dbReference type="PANTHER" id="PTHR18952:SF278">
    <property type="entry name" value="CARBONIC ANHYDRASE"/>
    <property type="match status" value="1"/>
</dbReference>
<gene>
    <name evidence="10" type="ORF">KP79_PYT16235</name>
</gene>
<evidence type="ECO:0000256" key="8">
    <source>
        <dbReference type="RuleBase" id="RU367011"/>
    </source>
</evidence>
<dbReference type="Pfam" id="PF00194">
    <property type="entry name" value="Carb_anhydrase"/>
    <property type="match status" value="1"/>
</dbReference>
<evidence type="ECO:0000256" key="2">
    <source>
        <dbReference type="ARBA" id="ARBA00010718"/>
    </source>
</evidence>
<accession>A0A210R6E6</accession>
<reference evidence="10 11" key="1">
    <citation type="journal article" date="2017" name="Nat. Ecol. Evol.">
        <title>Scallop genome provides insights into evolution of bilaterian karyotype and development.</title>
        <authorList>
            <person name="Wang S."/>
            <person name="Zhang J."/>
            <person name="Jiao W."/>
            <person name="Li J."/>
            <person name="Xun X."/>
            <person name="Sun Y."/>
            <person name="Guo X."/>
            <person name="Huan P."/>
            <person name="Dong B."/>
            <person name="Zhang L."/>
            <person name="Hu X."/>
            <person name="Sun X."/>
            <person name="Wang J."/>
            <person name="Zhao C."/>
            <person name="Wang Y."/>
            <person name="Wang D."/>
            <person name="Huang X."/>
            <person name="Wang R."/>
            <person name="Lv J."/>
            <person name="Li Y."/>
            <person name="Zhang Z."/>
            <person name="Liu B."/>
            <person name="Lu W."/>
            <person name="Hui Y."/>
            <person name="Liang J."/>
            <person name="Zhou Z."/>
            <person name="Hou R."/>
            <person name="Li X."/>
            <person name="Liu Y."/>
            <person name="Li H."/>
            <person name="Ning X."/>
            <person name="Lin Y."/>
            <person name="Zhao L."/>
            <person name="Xing Q."/>
            <person name="Dou J."/>
            <person name="Li Y."/>
            <person name="Mao J."/>
            <person name="Guo H."/>
            <person name="Dou H."/>
            <person name="Li T."/>
            <person name="Mu C."/>
            <person name="Jiang W."/>
            <person name="Fu Q."/>
            <person name="Fu X."/>
            <person name="Miao Y."/>
            <person name="Liu J."/>
            <person name="Yu Q."/>
            <person name="Li R."/>
            <person name="Liao H."/>
            <person name="Li X."/>
            <person name="Kong Y."/>
            <person name="Jiang Z."/>
            <person name="Chourrout D."/>
            <person name="Li R."/>
            <person name="Bao Z."/>
        </authorList>
    </citation>
    <scope>NUCLEOTIDE SEQUENCE [LARGE SCALE GENOMIC DNA]</scope>
    <source>
        <strain evidence="10 11">PY_sf001</strain>
    </source>
</reference>
<evidence type="ECO:0000313" key="11">
    <source>
        <dbReference type="Proteomes" id="UP000242188"/>
    </source>
</evidence>
<dbReference type="EMBL" id="NEDP02000123">
    <property type="protein sequence ID" value="OWF56633.1"/>
    <property type="molecule type" value="Genomic_DNA"/>
</dbReference>
<keyword evidence="6 8" id="KW-0862">Zinc</keyword>
<evidence type="ECO:0000256" key="4">
    <source>
        <dbReference type="ARBA" id="ARBA00022525"/>
    </source>
</evidence>
<dbReference type="EC" id="4.2.1.1" evidence="3 8"/>